<dbReference type="Pfam" id="PF19807">
    <property type="entry name" value="DUF6290"/>
    <property type="match status" value="1"/>
</dbReference>
<protein>
    <submittedName>
        <fullName evidence="1">DUF6290 family protein</fullName>
    </submittedName>
</protein>
<dbReference type="NCBIfam" id="NF046040">
    <property type="entry name" value="RelB_antitoxin"/>
    <property type="match status" value="1"/>
</dbReference>
<gene>
    <name evidence="1" type="ORF">VUQ07_01565</name>
</gene>
<sequence length="85" mass="9384">MQGGLWITVVSVRLNKEEEKAINGYATLTGQPVTQLLKQALLREIEDKVDYTIGVEALEEHKKDPQTFTIAEVAEELGIDLCAIG</sequence>
<name>A0AB74U0U9_9LACT</name>
<dbReference type="InterPro" id="IPR046257">
    <property type="entry name" value="DUF6290"/>
</dbReference>
<accession>A0AB74U0U9</accession>
<dbReference type="AlphaFoldDB" id="A0AB74U0U9"/>
<evidence type="ECO:0000313" key="1">
    <source>
        <dbReference type="EMBL" id="XBC52456.1"/>
    </source>
</evidence>
<dbReference type="EMBL" id="CP142436">
    <property type="protein sequence ID" value="XBC52456.1"/>
    <property type="molecule type" value="Genomic_DNA"/>
</dbReference>
<organism evidence="1">
    <name type="scientific">Dolosigranulum savutiense</name>
    <dbReference type="NCBI Taxonomy" id="3110288"/>
    <lineage>
        <taxon>Bacteria</taxon>
        <taxon>Bacillati</taxon>
        <taxon>Bacillota</taxon>
        <taxon>Bacilli</taxon>
        <taxon>Lactobacillales</taxon>
        <taxon>Carnobacteriaceae</taxon>
        <taxon>Dolosigranulum</taxon>
    </lineage>
</organism>
<reference evidence="1" key="1">
    <citation type="submission" date="2023-12" db="EMBL/GenBank/DDBJ databases">
        <title>Dolosigranulum savutii sp. nov. isolated from human upper respiratory samples collected in Botswana.</title>
        <authorList>
            <person name="Kelly M.S."/>
        </authorList>
    </citation>
    <scope>NUCLEOTIDE SEQUENCE</scope>
    <source>
        <strain evidence="1">MSK211</strain>
    </source>
</reference>
<dbReference type="RefSeq" id="WP_347299278.1">
    <property type="nucleotide sequence ID" value="NZ_CP142436.1"/>
</dbReference>
<proteinExistence type="predicted"/>